<organism evidence="2 3">
    <name type="scientific">Stylosanthes scabra</name>
    <dbReference type="NCBI Taxonomy" id="79078"/>
    <lineage>
        <taxon>Eukaryota</taxon>
        <taxon>Viridiplantae</taxon>
        <taxon>Streptophyta</taxon>
        <taxon>Embryophyta</taxon>
        <taxon>Tracheophyta</taxon>
        <taxon>Spermatophyta</taxon>
        <taxon>Magnoliopsida</taxon>
        <taxon>eudicotyledons</taxon>
        <taxon>Gunneridae</taxon>
        <taxon>Pentapetalae</taxon>
        <taxon>rosids</taxon>
        <taxon>fabids</taxon>
        <taxon>Fabales</taxon>
        <taxon>Fabaceae</taxon>
        <taxon>Papilionoideae</taxon>
        <taxon>50 kb inversion clade</taxon>
        <taxon>dalbergioids sensu lato</taxon>
        <taxon>Dalbergieae</taxon>
        <taxon>Pterocarpus clade</taxon>
        <taxon>Stylosanthes</taxon>
    </lineage>
</organism>
<name>A0ABU6TQD0_9FABA</name>
<feature type="compositionally biased region" description="Basic and acidic residues" evidence="1">
    <location>
        <begin position="62"/>
        <end position="94"/>
    </location>
</feature>
<feature type="region of interest" description="Disordered" evidence="1">
    <location>
        <begin position="37"/>
        <end position="94"/>
    </location>
</feature>
<dbReference type="Proteomes" id="UP001341840">
    <property type="component" value="Unassembled WGS sequence"/>
</dbReference>
<dbReference type="EMBL" id="JASCZI010091699">
    <property type="protein sequence ID" value="MED6151021.1"/>
    <property type="molecule type" value="Genomic_DNA"/>
</dbReference>
<keyword evidence="3" id="KW-1185">Reference proteome</keyword>
<evidence type="ECO:0000256" key="1">
    <source>
        <dbReference type="SAM" id="MobiDB-lite"/>
    </source>
</evidence>
<evidence type="ECO:0000313" key="3">
    <source>
        <dbReference type="Proteomes" id="UP001341840"/>
    </source>
</evidence>
<comment type="caution">
    <text evidence="2">The sequence shown here is derived from an EMBL/GenBank/DDBJ whole genome shotgun (WGS) entry which is preliminary data.</text>
</comment>
<evidence type="ECO:0008006" key="4">
    <source>
        <dbReference type="Google" id="ProtNLM"/>
    </source>
</evidence>
<reference evidence="2 3" key="1">
    <citation type="journal article" date="2023" name="Plants (Basel)">
        <title>Bridging the Gap: Combining Genomics and Transcriptomics Approaches to Understand Stylosanthes scabra, an Orphan Legume from the Brazilian Caatinga.</title>
        <authorList>
            <person name="Ferreira-Neto J.R.C."/>
            <person name="da Silva M.D."/>
            <person name="Binneck E."/>
            <person name="de Melo N.F."/>
            <person name="da Silva R.H."/>
            <person name="de Melo A.L.T.M."/>
            <person name="Pandolfi V."/>
            <person name="Bustamante F.O."/>
            <person name="Brasileiro-Vidal A.C."/>
            <person name="Benko-Iseppon A.M."/>
        </authorList>
    </citation>
    <scope>NUCLEOTIDE SEQUENCE [LARGE SCALE GENOMIC DNA]</scope>
    <source>
        <tissue evidence="2">Leaves</tissue>
    </source>
</reference>
<evidence type="ECO:0000313" key="2">
    <source>
        <dbReference type="EMBL" id="MED6151021.1"/>
    </source>
</evidence>
<protein>
    <recommendedName>
        <fullName evidence="4">Zinc knuckle CX2CX4HX4C domain-containing protein</fullName>
    </recommendedName>
</protein>
<accession>A0ABU6TQD0</accession>
<feature type="non-terminal residue" evidence="2">
    <location>
        <position position="1"/>
    </location>
</feature>
<gene>
    <name evidence="2" type="ORF">PIB30_078315</name>
</gene>
<proteinExistence type="predicted"/>
<feature type="compositionally biased region" description="Basic and acidic residues" evidence="1">
    <location>
        <begin position="37"/>
        <end position="52"/>
    </location>
</feature>
<sequence length="94" mass="10996">KYMVDKDLYYVEYEGIHQICFNYGRIDHEQKKCPLRKEQLNTEKEKEAKKGSYPDATTEGIHNNKEGENIKEAAEDNRRKGKEIAKEPEGNYGD</sequence>